<reference evidence="3 4" key="1">
    <citation type="submission" date="2016-04" db="EMBL/GenBank/DDBJ databases">
        <title>Complete genome sequence of Thermococcus pacificus type strain P4.</title>
        <authorList>
            <person name="Oger P.M."/>
        </authorList>
    </citation>
    <scope>NUCLEOTIDE SEQUENCE [LARGE SCALE GENOMIC DNA]</scope>
    <source>
        <strain evidence="3 4">P-4</strain>
    </source>
</reference>
<dbReference type="Pfam" id="PF00589">
    <property type="entry name" value="Phage_integrase"/>
    <property type="match status" value="1"/>
</dbReference>
<accession>A0A218P9C6</accession>
<feature type="domain" description="Tyr recombinase" evidence="2">
    <location>
        <begin position="33"/>
        <end position="163"/>
    </location>
</feature>
<dbReference type="CDD" id="cd00397">
    <property type="entry name" value="DNA_BRE_C"/>
    <property type="match status" value="1"/>
</dbReference>
<dbReference type="KEGG" id="tpaf:A3L08_08705"/>
<keyword evidence="4" id="KW-1185">Reference proteome</keyword>
<name>A0A218P9C6_9EURY</name>
<protein>
    <recommendedName>
        <fullName evidence="2">Tyr recombinase domain-containing protein</fullName>
    </recommendedName>
</protein>
<dbReference type="Proteomes" id="UP000197418">
    <property type="component" value="Chromosome"/>
</dbReference>
<dbReference type="AlphaFoldDB" id="A0A218P9C6"/>
<evidence type="ECO:0000313" key="3">
    <source>
        <dbReference type="EMBL" id="ASJ07391.1"/>
    </source>
</evidence>
<evidence type="ECO:0000259" key="2">
    <source>
        <dbReference type="PROSITE" id="PS51898"/>
    </source>
</evidence>
<dbReference type="PROSITE" id="PS51898">
    <property type="entry name" value="TYR_RECOMBINASE"/>
    <property type="match status" value="1"/>
</dbReference>
<proteinExistence type="predicted"/>
<dbReference type="GO" id="GO:0015074">
    <property type="term" value="P:DNA integration"/>
    <property type="evidence" value="ECO:0007669"/>
    <property type="project" value="InterPro"/>
</dbReference>
<dbReference type="InterPro" id="IPR011010">
    <property type="entry name" value="DNA_brk_join_enz"/>
</dbReference>
<organism evidence="3 4">
    <name type="scientific">Thermococcus pacificus</name>
    <dbReference type="NCBI Taxonomy" id="71998"/>
    <lineage>
        <taxon>Archaea</taxon>
        <taxon>Methanobacteriati</taxon>
        <taxon>Methanobacteriota</taxon>
        <taxon>Thermococci</taxon>
        <taxon>Thermococcales</taxon>
        <taxon>Thermococcaceae</taxon>
        <taxon>Thermococcus</taxon>
    </lineage>
</organism>
<dbReference type="Gene3D" id="1.10.443.10">
    <property type="entry name" value="Intergrase catalytic core"/>
    <property type="match status" value="1"/>
</dbReference>
<evidence type="ECO:0000313" key="4">
    <source>
        <dbReference type="Proteomes" id="UP000197418"/>
    </source>
</evidence>
<dbReference type="GO" id="GO:0003677">
    <property type="term" value="F:DNA binding"/>
    <property type="evidence" value="ECO:0007669"/>
    <property type="project" value="InterPro"/>
</dbReference>
<keyword evidence="1" id="KW-0233">DNA recombination</keyword>
<dbReference type="GO" id="GO:0006310">
    <property type="term" value="P:DNA recombination"/>
    <property type="evidence" value="ECO:0007669"/>
    <property type="project" value="UniProtKB-KW"/>
</dbReference>
<dbReference type="EMBL" id="CP015102">
    <property type="protein sequence ID" value="ASJ07391.1"/>
    <property type="molecule type" value="Genomic_DNA"/>
</dbReference>
<dbReference type="SUPFAM" id="SSF56349">
    <property type="entry name" value="DNA breaking-rejoining enzymes"/>
    <property type="match status" value="1"/>
</dbReference>
<evidence type="ECO:0000256" key="1">
    <source>
        <dbReference type="ARBA" id="ARBA00023172"/>
    </source>
</evidence>
<gene>
    <name evidence="3" type="ORF">A3L08_08705</name>
</gene>
<dbReference type="InterPro" id="IPR002104">
    <property type="entry name" value="Integrase_catalytic"/>
</dbReference>
<sequence>MVLRNFGMPESLIDVLKRPKREANIARRIEQEGNTPSLDIEDAREFFKRLEMPFQLGELNETQYIKAVAFALLLFATGRRVSEIVQVRAQDIDFKTHTIRILVSQTKEGKIQKITSGERIVFVTKETEAVLRFYLEINKKEIEGQDGYLFMTPGKRSLKDTCF</sequence>
<dbReference type="InterPro" id="IPR013762">
    <property type="entry name" value="Integrase-like_cat_sf"/>
</dbReference>